<comment type="caution">
    <text evidence="4">The sequence shown here is derived from an EMBL/GenBank/DDBJ whole genome shotgun (WGS) entry which is preliminary data.</text>
</comment>
<sequence length="164" mass="18734">DVVDKIIPNVKSIVLTCHEKGIPVIWTQHGHMNVELDGGTLARWYKFLKELDSIIMRSSTSIGTLDFVIQSKTRYDAFYKTELNSFLTSFGIKTLIISGVKTNLCCETTARRVFDKNYDIVFLEDTTAADNKEMHQATLLNLRYGWGIVTTINNTVEWLSTYEK</sequence>
<dbReference type="InterPro" id="IPR000868">
    <property type="entry name" value="Isochorismatase-like_dom"/>
</dbReference>
<evidence type="ECO:0000313" key="4">
    <source>
        <dbReference type="EMBL" id="CAG8706003.1"/>
    </source>
</evidence>
<comment type="similarity">
    <text evidence="1">Belongs to the isochorismatase family.</text>
</comment>
<reference evidence="4" key="1">
    <citation type="submission" date="2021-06" db="EMBL/GenBank/DDBJ databases">
        <authorList>
            <person name="Kallberg Y."/>
            <person name="Tangrot J."/>
            <person name="Rosling A."/>
        </authorList>
    </citation>
    <scope>NUCLEOTIDE SEQUENCE</scope>
    <source>
        <strain evidence="4">MA453B</strain>
    </source>
</reference>
<dbReference type="Pfam" id="PF00857">
    <property type="entry name" value="Isochorismatase"/>
    <property type="match status" value="1"/>
</dbReference>
<dbReference type="Proteomes" id="UP000789405">
    <property type="component" value="Unassembled WGS sequence"/>
</dbReference>
<feature type="domain" description="Isochorismatase-like" evidence="3">
    <location>
        <begin position="4"/>
        <end position="152"/>
    </location>
</feature>
<accession>A0A9N9N666</accession>
<dbReference type="Gene3D" id="3.40.50.850">
    <property type="entry name" value="Isochorismatase-like"/>
    <property type="match status" value="1"/>
</dbReference>
<dbReference type="OrthoDB" id="2304172at2759"/>
<dbReference type="AlphaFoldDB" id="A0A9N9N666"/>
<evidence type="ECO:0000256" key="2">
    <source>
        <dbReference type="ARBA" id="ARBA00022801"/>
    </source>
</evidence>
<dbReference type="CDD" id="cd00431">
    <property type="entry name" value="cysteine_hydrolases"/>
    <property type="match status" value="1"/>
</dbReference>
<name>A0A9N9N666_9GLOM</name>
<evidence type="ECO:0000313" key="5">
    <source>
        <dbReference type="Proteomes" id="UP000789405"/>
    </source>
</evidence>
<proteinExistence type="inferred from homology"/>
<dbReference type="PANTHER" id="PTHR43540">
    <property type="entry name" value="PEROXYUREIDOACRYLATE/UREIDOACRYLATE AMIDOHYDROLASE-RELATED"/>
    <property type="match status" value="1"/>
</dbReference>
<evidence type="ECO:0000259" key="3">
    <source>
        <dbReference type="Pfam" id="PF00857"/>
    </source>
</evidence>
<organism evidence="4 5">
    <name type="scientific">Dentiscutata erythropus</name>
    <dbReference type="NCBI Taxonomy" id="1348616"/>
    <lineage>
        <taxon>Eukaryota</taxon>
        <taxon>Fungi</taxon>
        <taxon>Fungi incertae sedis</taxon>
        <taxon>Mucoromycota</taxon>
        <taxon>Glomeromycotina</taxon>
        <taxon>Glomeromycetes</taxon>
        <taxon>Diversisporales</taxon>
        <taxon>Gigasporaceae</taxon>
        <taxon>Dentiscutata</taxon>
    </lineage>
</organism>
<dbReference type="SUPFAM" id="SSF52499">
    <property type="entry name" value="Isochorismatase-like hydrolases"/>
    <property type="match status" value="1"/>
</dbReference>
<evidence type="ECO:0000256" key="1">
    <source>
        <dbReference type="ARBA" id="ARBA00006336"/>
    </source>
</evidence>
<protein>
    <submittedName>
        <fullName evidence="4">20146_t:CDS:1</fullName>
    </submittedName>
</protein>
<dbReference type="EMBL" id="CAJVPY010009208">
    <property type="protein sequence ID" value="CAG8706003.1"/>
    <property type="molecule type" value="Genomic_DNA"/>
</dbReference>
<dbReference type="InterPro" id="IPR036380">
    <property type="entry name" value="Isochorismatase-like_sf"/>
</dbReference>
<keyword evidence="5" id="KW-1185">Reference proteome</keyword>
<feature type="non-terminal residue" evidence="4">
    <location>
        <position position="1"/>
    </location>
</feature>
<dbReference type="InterPro" id="IPR050272">
    <property type="entry name" value="Isochorismatase-like_hydrls"/>
</dbReference>
<dbReference type="GO" id="GO:0016787">
    <property type="term" value="F:hydrolase activity"/>
    <property type="evidence" value="ECO:0007669"/>
    <property type="project" value="UniProtKB-KW"/>
</dbReference>
<gene>
    <name evidence="4" type="ORF">DERYTH_LOCUS13287</name>
</gene>
<dbReference type="PANTHER" id="PTHR43540:SF6">
    <property type="entry name" value="ISOCHORISMATASE-LIKE DOMAIN-CONTAINING PROTEIN"/>
    <property type="match status" value="1"/>
</dbReference>
<keyword evidence="2" id="KW-0378">Hydrolase</keyword>